<evidence type="ECO:0000256" key="1">
    <source>
        <dbReference type="SAM" id="MobiDB-lite"/>
    </source>
</evidence>
<comment type="caution">
    <text evidence="2">The sequence shown here is derived from an EMBL/GenBank/DDBJ whole genome shotgun (WGS) entry which is preliminary data.</text>
</comment>
<organism evidence="2 3">
    <name type="scientific">Rhizophlyctis rosea</name>
    <dbReference type="NCBI Taxonomy" id="64517"/>
    <lineage>
        <taxon>Eukaryota</taxon>
        <taxon>Fungi</taxon>
        <taxon>Fungi incertae sedis</taxon>
        <taxon>Chytridiomycota</taxon>
        <taxon>Chytridiomycota incertae sedis</taxon>
        <taxon>Chytridiomycetes</taxon>
        <taxon>Rhizophlyctidales</taxon>
        <taxon>Rhizophlyctidaceae</taxon>
        <taxon>Rhizophlyctis</taxon>
    </lineage>
</organism>
<feature type="compositionally biased region" description="Basic residues" evidence="1">
    <location>
        <begin position="253"/>
        <end position="263"/>
    </location>
</feature>
<sequence>MPTPDSKMCLKSLLHEDEPQPPMSLAILMEVAKPEGLPHPPPDFANHMPNPVKEEPSLTSEDDSPGPSSKKPKTTSPLDRICLSDSIHTGGPSEPSSIAGPSKEKKSRRRLARSPIKEFVHDNNGPSEPSYTAGPSEPSSITVPSEPSYIAGPSEKKSKRRLAGKSGEEPVQMNDYRSEFSPDPRARLVSRSVKNVRVPSSSEESGKDGAATDSDYVSGGKGGKEGGKRERGRPRKVKSGNGAGAKGEESAVKRKRGRPSKNP</sequence>
<protein>
    <submittedName>
        <fullName evidence="2">Uncharacterized protein</fullName>
    </submittedName>
</protein>
<reference evidence="2" key="1">
    <citation type="submission" date="2020-05" db="EMBL/GenBank/DDBJ databases">
        <title>Phylogenomic resolution of chytrid fungi.</title>
        <authorList>
            <person name="Stajich J.E."/>
            <person name="Amses K."/>
            <person name="Simmons R."/>
            <person name="Seto K."/>
            <person name="Myers J."/>
            <person name="Bonds A."/>
            <person name="Quandt C.A."/>
            <person name="Barry K."/>
            <person name="Liu P."/>
            <person name="Grigoriev I."/>
            <person name="Longcore J.E."/>
            <person name="James T.Y."/>
        </authorList>
    </citation>
    <scope>NUCLEOTIDE SEQUENCE</scope>
    <source>
        <strain evidence="2">JEL0318</strain>
    </source>
</reference>
<feature type="non-terminal residue" evidence="2">
    <location>
        <position position="263"/>
    </location>
</feature>
<accession>A0AAD5SD01</accession>
<dbReference type="PRINTS" id="PR00929">
    <property type="entry name" value="ATHOOK"/>
</dbReference>
<dbReference type="AlphaFoldDB" id="A0AAD5SD01"/>
<gene>
    <name evidence="2" type="ORF">HK097_008827</name>
</gene>
<dbReference type="GO" id="GO:0003677">
    <property type="term" value="F:DNA binding"/>
    <property type="evidence" value="ECO:0007669"/>
    <property type="project" value="InterPro"/>
</dbReference>
<evidence type="ECO:0000313" key="2">
    <source>
        <dbReference type="EMBL" id="KAJ3050205.1"/>
    </source>
</evidence>
<proteinExistence type="predicted"/>
<feature type="region of interest" description="Disordered" evidence="1">
    <location>
        <begin position="1"/>
        <end position="263"/>
    </location>
</feature>
<keyword evidence="3" id="KW-1185">Reference proteome</keyword>
<dbReference type="InterPro" id="IPR017956">
    <property type="entry name" value="AT_hook_DNA-bd_motif"/>
</dbReference>
<name>A0AAD5SD01_9FUNG</name>
<dbReference type="EMBL" id="JADGJD010000542">
    <property type="protein sequence ID" value="KAJ3050205.1"/>
    <property type="molecule type" value="Genomic_DNA"/>
</dbReference>
<dbReference type="Proteomes" id="UP001212841">
    <property type="component" value="Unassembled WGS sequence"/>
</dbReference>
<evidence type="ECO:0000313" key="3">
    <source>
        <dbReference type="Proteomes" id="UP001212841"/>
    </source>
</evidence>
<feature type="compositionally biased region" description="Basic and acidic residues" evidence="1">
    <location>
        <begin position="176"/>
        <end position="186"/>
    </location>
</feature>